<dbReference type="InterPro" id="IPR052973">
    <property type="entry name" value="Fungal_sec-metab_reg_TF"/>
</dbReference>
<accession>A0A3D8QNG9</accession>
<name>A0A3D8QNG9_9HELO</name>
<dbReference type="AlphaFoldDB" id="A0A3D8QNG9"/>
<comment type="caution">
    <text evidence="1">The sequence shown here is derived from an EMBL/GenBank/DDBJ whole genome shotgun (WGS) entry which is preliminary data.</text>
</comment>
<evidence type="ECO:0000313" key="2">
    <source>
        <dbReference type="Proteomes" id="UP000256645"/>
    </source>
</evidence>
<dbReference type="Proteomes" id="UP000256645">
    <property type="component" value="Unassembled WGS sequence"/>
</dbReference>
<protein>
    <submittedName>
        <fullName evidence="1">Uncharacterized protein</fullName>
    </submittedName>
</protein>
<keyword evidence="2" id="KW-1185">Reference proteome</keyword>
<dbReference type="PANTHER" id="PTHR35392">
    <property type="entry name" value="ZN(II)2CYS6 TRANSCRIPTION FACTOR (EUROFUNG)-RELATED-RELATED"/>
    <property type="match status" value="1"/>
</dbReference>
<dbReference type="EMBL" id="PDLM01000013">
    <property type="protein sequence ID" value="RDW63376.1"/>
    <property type="molecule type" value="Genomic_DNA"/>
</dbReference>
<organism evidence="1 2">
    <name type="scientific">Coleophoma cylindrospora</name>
    <dbReference type="NCBI Taxonomy" id="1849047"/>
    <lineage>
        <taxon>Eukaryota</taxon>
        <taxon>Fungi</taxon>
        <taxon>Dikarya</taxon>
        <taxon>Ascomycota</taxon>
        <taxon>Pezizomycotina</taxon>
        <taxon>Leotiomycetes</taxon>
        <taxon>Helotiales</taxon>
        <taxon>Dermateaceae</taxon>
        <taxon>Coleophoma</taxon>
    </lineage>
</organism>
<proteinExistence type="predicted"/>
<gene>
    <name evidence="1" type="ORF">BP6252_10921</name>
</gene>
<dbReference type="PANTHER" id="PTHR35392:SF3">
    <property type="entry name" value="ZN(2)-C6 FUNGAL-TYPE DOMAIN-CONTAINING PROTEIN"/>
    <property type="match status" value="1"/>
</dbReference>
<dbReference type="STRING" id="1849047.A0A3D8QNG9"/>
<reference evidence="1 2" key="1">
    <citation type="journal article" date="2018" name="IMA Fungus">
        <title>IMA Genome-F 9: Draft genome sequence of Annulohypoxylon stygium, Aspergillus mulundensis, Berkeleyomyces basicola (syn. Thielaviopsis basicola), Ceratocystis smalleyi, two Cercospora beticola strains, Coleophoma cylindrospora, Fusarium fracticaudum, Phialophora cf. hyalina, and Morchella septimelata.</title>
        <authorList>
            <person name="Wingfield B.D."/>
            <person name="Bills G.F."/>
            <person name="Dong Y."/>
            <person name="Huang W."/>
            <person name="Nel W.J."/>
            <person name="Swalarsk-Parry B.S."/>
            <person name="Vaghefi N."/>
            <person name="Wilken P.M."/>
            <person name="An Z."/>
            <person name="de Beer Z.W."/>
            <person name="De Vos L."/>
            <person name="Chen L."/>
            <person name="Duong T.A."/>
            <person name="Gao Y."/>
            <person name="Hammerbacher A."/>
            <person name="Kikkert J.R."/>
            <person name="Li Y."/>
            <person name="Li H."/>
            <person name="Li K."/>
            <person name="Li Q."/>
            <person name="Liu X."/>
            <person name="Ma X."/>
            <person name="Naidoo K."/>
            <person name="Pethybridge S.J."/>
            <person name="Sun J."/>
            <person name="Steenkamp E.T."/>
            <person name="van der Nest M.A."/>
            <person name="van Wyk S."/>
            <person name="Wingfield M.J."/>
            <person name="Xiong C."/>
            <person name="Yue Q."/>
            <person name="Zhang X."/>
        </authorList>
    </citation>
    <scope>NUCLEOTIDE SEQUENCE [LARGE SCALE GENOMIC DNA]</scope>
    <source>
        <strain evidence="1 2">BP6252</strain>
    </source>
</reference>
<dbReference type="OrthoDB" id="5362630at2759"/>
<evidence type="ECO:0000313" key="1">
    <source>
        <dbReference type="EMBL" id="RDW63376.1"/>
    </source>
</evidence>
<sequence length="371" mass="42983">MSRLPCLRYKVTTSISLYREQEAPNAILTRRWRDFKIRNITEWASPDIRKIYITQGMGTASYELEVREFIPVEGDSMEKFWSAGGVRKACRATPYAIVDLEKAARSRLQFVNDNVGTYIAYGINNSDLLVRTTYERAMRHAKEAKSEEEKTLLRNALYLWVAARMSSTTEWLCGDDKLDMMPVNDITSPYFDHTPIPPVMSAQFQIISFSRILRPLKKSVLKHLSNMSSAADTRKNWFTIYLTYFLLLHNCSLVTRRNEEYARQLNLQTKFANPQAISDYHQGALVLLADFHYSNKGQLPFSMAENSKNLEELADIAELNLDQVLFIKNTATLVQQQRGQMMQAREHRVFTDDYYFLSQLYDKDWEPSAIA</sequence>